<accession>A0A812BNW2</accession>
<comment type="caution">
    <text evidence="3">The sequence shown here is derived from an EMBL/GenBank/DDBJ whole genome shotgun (WGS) entry which is preliminary data.</text>
</comment>
<feature type="region of interest" description="Disordered" evidence="1">
    <location>
        <begin position="201"/>
        <end position="231"/>
    </location>
</feature>
<dbReference type="SUPFAM" id="SSF52540">
    <property type="entry name" value="P-loop containing nucleoside triphosphate hydrolases"/>
    <property type="match status" value="1"/>
</dbReference>
<proteinExistence type="predicted"/>
<dbReference type="Pfam" id="PF01057">
    <property type="entry name" value="Parvo_NS1"/>
    <property type="match status" value="1"/>
</dbReference>
<dbReference type="Proteomes" id="UP000597762">
    <property type="component" value="Unassembled WGS sequence"/>
</dbReference>
<feature type="domain" description="Parvovirus non-structural protein 1 helicase" evidence="2">
    <location>
        <begin position="2"/>
        <end position="98"/>
    </location>
</feature>
<organism evidence="3 4">
    <name type="scientific">Acanthosepion pharaonis</name>
    <name type="common">Pharaoh cuttlefish</name>
    <name type="synonym">Sepia pharaonis</name>
    <dbReference type="NCBI Taxonomy" id="158019"/>
    <lineage>
        <taxon>Eukaryota</taxon>
        <taxon>Metazoa</taxon>
        <taxon>Spiralia</taxon>
        <taxon>Lophotrochozoa</taxon>
        <taxon>Mollusca</taxon>
        <taxon>Cephalopoda</taxon>
        <taxon>Coleoidea</taxon>
        <taxon>Decapodiformes</taxon>
        <taxon>Sepiida</taxon>
        <taxon>Sepiina</taxon>
        <taxon>Sepiidae</taxon>
        <taxon>Acanthosepion</taxon>
    </lineage>
</organism>
<evidence type="ECO:0000313" key="3">
    <source>
        <dbReference type="EMBL" id="CAE1233597.1"/>
    </source>
</evidence>
<reference evidence="3" key="1">
    <citation type="submission" date="2021-01" db="EMBL/GenBank/DDBJ databases">
        <authorList>
            <person name="Li R."/>
            <person name="Bekaert M."/>
        </authorList>
    </citation>
    <scope>NUCLEOTIDE SEQUENCE</scope>
    <source>
        <strain evidence="3">Farmed</strain>
    </source>
</reference>
<dbReference type="GO" id="GO:0019079">
    <property type="term" value="P:viral genome replication"/>
    <property type="evidence" value="ECO:0007669"/>
    <property type="project" value="InterPro"/>
</dbReference>
<evidence type="ECO:0000256" key="1">
    <source>
        <dbReference type="SAM" id="MobiDB-lite"/>
    </source>
</evidence>
<evidence type="ECO:0000259" key="2">
    <source>
        <dbReference type="Pfam" id="PF01057"/>
    </source>
</evidence>
<name>A0A812BNW2_ACAPH</name>
<dbReference type="AlphaFoldDB" id="A0A812BNW2"/>
<sequence>MIYTDEMWFTPQNVEEAKCILEGTETYVNVKHQNERLLRRTPFISTSNSEPWKVVLHEKEAILNRMYHYTTTRSMPRLEKWGKVELNPLMWLTVWKRHIDKYANNEYHEILTELEMDDDEPKQAKTLLYFIQWDGASPKKRRRLYRVKKTLAAQLQQEDERPGLPGCRFDDEQAAQVCAAHMRSMADCSAEYWKYYATPKNQTRKRRWKDNTESDDELLATEIDDTQTQEH</sequence>
<gene>
    <name evidence="3" type="ORF">SPHA_19029</name>
</gene>
<dbReference type="InterPro" id="IPR001257">
    <property type="entry name" value="Parvovirus_NS1_helicase"/>
</dbReference>
<evidence type="ECO:0000313" key="4">
    <source>
        <dbReference type="Proteomes" id="UP000597762"/>
    </source>
</evidence>
<dbReference type="InterPro" id="IPR027417">
    <property type="entry name" value="P-loop_NTPase"/>
</dbReference>
<protein>
    <recommendedName>
        <fullName evidence="2">Parvovirus non-structural protein 1 helicase domain-containing protein</fullName>
    </recommendedName>
</protein>
<dbReference type="EMBL" id="CAHIKZ030000688">
    <property type="protein sequence ID" value="CAE1233597.1"/>
    <property type="molecule type" value="Genomic_DNA"/>
</dbReference>
<feature type="compositionally biased region" description="Acidic residues" evidence="1">
    <location>
        <begin position="213"/>
        <end position="231"/>
    </location>
</feature>
<keyword evidence="4" id="KW-1185">Reference proteome</keyword>
<dbReference type="Gene3D" id="3.40.50.300">
    <property type="entry name" value="P-loop containing nucleotide triphosphate hydrolases"/>
    <property type="match status" value="1"/>
</dbReference>